<evidence type="ECO:0000313" key="2">
    <source>
        <dbReference type="Proteomes" id="UP000005408"/>
    </source>
</evidence>
<dbReference type="EnsemblMetazoa" id="G19281.1">
    <property type="protein sequence ID" value="G19281.1:cds"/>
    <property type="gene ID" value="G19281"/>
</dbReference>
<name>A0A8W8JI63_MAGGI</name>
<accession>A0A8W8JI63</accession>
<dbReference type="PANTHER" id="PTHR34415">
    <property type="entry name" value="INTEGRASE CATALYTIC DOMAIN-CONTAINING PROTEIN"/>
    <property type="match status" value="1"/>
</dbReference>
<reference evidence="1" key="1">
    <citation type="submission" date="2022-08" db="UniProtKB">
        <authorList>
            <consortium name="EnsemblMetazoa"/>
        </authorList>
    </citation>
    <scope>IDENTIFICATION</scope>
    <source>
        <strain evidence="1">05x7-T-G4-1.051#20</strain>
    </source>
</reference>
<evidence type="ECO:0000313" key="1">
    <source>
        <dbReference type="EnsemblMetazoa" id="G19281.1:cds"/>
    </source>
</evidence>
<organism evidence="1 2">
    <name type="scientific">Magallana gigas</name>
    <name type="common">Pacific oyster</name>
    <name type="synonym">Crassostrea gigas</name>
    <dbReference type="NCBI Taxonomy" id="29159"/>
    <lineage>
        <taxon>Eukaryota</taxon>
        <taxon>Metazoa</taxon>
        <taxon>Spiralia</taxon>
        <taxon>Lophotrochozoa</taxon>
        <taxon>Mollusca</taxon>
        <taxon>Bivalvia</taxon>
        <taxon>Autobranchia</taxon>
        <taxon>Pteriomorphia</taxon>
        <taxon>Ostreida</taxon>
        <taxon>Ostreoidea</taxon>
        <taxon>Ostreidae</taxon>
        <taxon>Magallana</taxon>
    </lineage>
</organism>
<dbReference type="Proteomes" id="UP000005408">
    <property type="component" value="Unassembled WGS sequence"/>
</dbReference>
<keyword evidence="2" id="KW-1185">Reference proteome</keyword>
<proteinExistence type="predicted"/>
<dbReference type="AlphaFoldDB" id="A0A8W8JI63"/>
<dbReference type="PANTHER" id="PTHR34415:SF1">
    <property type="entry name" value="INTEGRASE CATALYTIC DOMAIN-CONTAINING PROTEIN"/>
    <property type="match status" value="1"/>
</dbReference>
<protein>
    <submittedName>
        <fullName evidence="1">Uncharacterized protein</fullName>
    </submittedName>
</protein>
<sequence>MRTVWYAYHKMATTSAGSNGLQWYGWDVFLNIHFKTLKGIEKFQHFRFTAEEPGVVFAEHSLDSPEVWINLFKERVTWMQFSMDFQRLSLQLDFQQTENAISSMRLDIT</sequence>